<evidence type="ECO:0000313" key="5">
    <source>
        <dbReference type="Proteomes" id="UP001652642"/>
    </source>
</evidence>
<dbReference type="GeneID" id="110082168"/>
<dbReference type="InterPro" id="IPR017939">
    <property type="entry name" value="G-Glutamylcylcotransferase"/>
</dbReference>
<feature type="binding site" evidence="4">
    <location>
        <begin position="28"/>
        <end position="33"/>
    </location>
    <ligand>
        <name>substrate</name>
    </ligand>
</feature>
<dbReference type="EC" id="4.3.2.9" evidence="1"/>
<dbReference type="RefSeq" id="XP_020655162.2">
    <property type="nucleotide sequence ID" value="XM_020799503.2"/>
</dbReference>
<organism evidence="5 6">
    <name type="scientific">Pogona vitticeps</name>
    <name type="common">central bearded dragon</name>
    <dbReference type="NCBI Taxonomy" id="103695"/>
    <lineage>
        <taxon>Eukaryota</taxon>
        <taxon>Metazoa</taxon>
        <taxon>Chordata</taxon>
        <taxon>Craniata</taxon>
        <taxon>Vertebrata</taxon>
        <taxon>Euteleostomi</taxon>
        <taxon>Lepidosauria</taxon>
        <taxon>Squamata</taxon>
        <taxon>Bifurcata</taxon>
        <taxon>Unidentata</taxon>
        <taxon>Episquamata</taxon>
        <taxon>Toxicofera</taxon>
        <taxon>Iguania</taxon>
        <taxon>Acrodonta</taxon>
        <taxon>Agamidae</taxon>
        <taxon>Amphibolurinae</taxon>
        <taxon>Pogona</taxon>
    </lineage>
</organism>
<evidence type="ECO:0000313" key="7">
    <source>
        <dbReference type="RefSeq" id="XP_020655162.2"/>
    </source>
</evidence>
<dbReference type="CDD" id="cd06661">
    <property type="entry name" value="GGCT_like"/>
    <property type="match status" value="1"/>
</dbReference>
<dbReference type="GO" id="GO:0003839">
    <property type="term" value="F:gamma-glutamylcyclotransferase activity"/>
    <property type="evidence" value="ECO:0007669"/>
    <property type="project" value="UniProtKB-EC"/>
</dbReference>
<evidence type="ECO:0000256" key="2">
    <source>
        <dbReference type="ARBA" id="ARBA00023239"/>
    </source>
</evidence>
<proteinExistence type="predicted"/>
<dbReference type="Pfam" id="PF13772">
    <property type="entry name" value="AIG2_2"/>
    <property type="match status" value="1"/>
</dbReference>
<dbReference type="PANTHER" id="PTHR12935">
    <property type="entry name" value="GAMMA-GLUTAMYLCYCLOTRANSFERASE"/>
    <property type="match status" value="1"/>
</dbReference>
<dbReference type="PANTHER" id="PTHR12935:SF0">
    <property type="entry name" value="GAMMA-GLUTAMYLCYCLOTRANSFERASE"/>
    <property type="match status" value="1"/>
</dbReference>
<sequence length="203" mass="22678">METIQSCTHTRLDGNLDVENGQNDSFLYFAYGSNLLRERIMLRNPSVVFLTLAHVLDYKLAFGSFQGKPSSTWHGSTATIVQAPGDEVWGVVWKMNTTDLCSLDSQEGVEAGIYVPIEVGAHTQEGKVLTCRSYQMNNYVYGFPSPQYKKVQHKKVICMGAEQNGLPADYQKKLDSIETNNYEGPVPVFEEIEAALRVSKTVQ</sequence>
<dbReference type="KEGG" id="pvt:110082168"/>
<dbReference type="InterPro" id="IPR036568">
    <property type="entry name" value="GGCT-like_sf"/>
</dbReference>
<keyword evidence="5" id="KW-1185">Reference proteome</keyword>
<reference evidence="6 7" key="1">
    <citation type="submission" date="2025-05" db="UniProtKB">
        <authorList>
            <consortium name="RefSeq"/>
        </authorList>
    </citation>
    <scope>IDENTIFICATION</scope>
</reference>
<gene>
    <name evidence="6 7" type="primary">GGCT</name>
</gene>
<evidence type="ECO:0000256" key="1">
    <source>
        <dbReference type="ARBA" id="ARBA00012346"/>
    </source>
</evidence>
<keyword evidence="2" id="KW-0456">Lyase</keyword>
<evidence type="ECO:0000256" key="3">
    <source>
        <dbReference type="PIRSR" id="PIRSR617939-1"/>
    </source>
</evidence>
<dbReference type="Gene3D" id="3.10.490.10">
    <property type="entry name" value="Gamma-glutamyl cyclotransferase-like"/>
    <property type="match status" value="1"/>
</dbReference>
<protein>
    <recommendedName>
        <fullName evidence="1">gamma-glutamylcyclotransferase</fullName>
        <ecNumber evidence="1">4.3.2.9</ecNumber>
    </recommendedName>
</protein>
<feature type="binding site" evidence="4">
    <location>
        <position position="148"/>
    </location>
    <ligand>
        <name>substrate</name>
    </ligand>
</feature>
<evidence type="ECO:0000256" key="4">
    <source>
        <dbReference type="PIRSR" id="PIRSR617939-2"/>
    </source>
</evidence>
<dbReference type="OrthoDB" id="2924818at2759"/>
<dbReference type="SUPFAM" id="SSF110857">
    <property type="entry name" value="Gamma-glutamyl cyclotransferase-like"/>
    <property type="match status" value="1"/>
</dbReference>
<evidence type="ECO:0000313" key="6">
    <source>
        <dbReference type="RefSeq" id="XP_020655160.2"/>
    </source>
</evidence>
<accession>A0A6J0U7M3</accession>
<dbReference type="RefSeq" id="XP_020655160.2">
    <property type="nucleotide sequence ID" value="XM_020799501.2"/>
</dbReference>
<dbReference type="CTD" id="79017"/>
<name>A0A6J0U7M3_9SAUR</name>
<dbReference type="Proteomes" id="UP001652642">
    <property type="component" value="Chromosome 6"/>
</dbReference>
<feature type="active site" description="Proton acceptor" evidence="3">
    <location>
        <position position="107"/>
    </location>
</feature>
<dbReference type="AlphaFoldDB" id="A0A6J0U7M3"/>
<dbReference type="InterPro" id="IPR013024">
    <property type="entry name" value="GGCT-like"/>
</dbReference>